<keyword evidence="2" id="KW-1185">Reference proteome</keyword>
<name>C5KAA5_PERM5</name>
<dbReference type="Gene3D" id="3.30.420.10">
    <property type="entry name" value="Ribonuclease H-like superfamily/Ribonuclease H"/>
    <property type="match status" value="1"/>
</dbReference>
<dbReference type="Proteomes" id="UP000007800">
    <property type="component" value="Unassembled WGS sequence"/>
</dbReference>
<accession>C5KAA5</accession>
<protein>
    <submittedName>
        <fullName evidence="1">Transposable element tc3 transposase, putative</fullName>
    </submittedName>
</protein>
<sequence>MARSPLATSKEIFEGAGVTMKPKTSRLKEAIAKPALTARHKKTRYEWAENNTKREFSSVPFTDECRASFDGPDGLVLPARKKKQQGGGGVMFSAGIIGDTVVGPCRVEKGVKMDSKAEVYRQGTHYDSVDRLWSVIEDAAKKIAPEEVKKLTCSMDKRLKKLLQLHGGA</sequence>
<dbReference type="InterPro" id="IPR036397">
    <property type="entry name" value="RNaseH_sf"/>
</dbReference>
<dbReference type="RefSeq" id="XP_002786770.1">
    <property type="nucleotide sequence ID" value="XM_002786724.1"/>
</dbReference>
<dbReference type="EMBL" id="GG671749">
    <property type="protein sequence ID" value="EER18566.1"/>
    <property type="molecule type" value="Genomic_DNA"/>
</dbReference>
<dbReference type="GeneID" id="9048529"/>
<gene>
    <name evidence="1" type="ORF">Pmar_PMAR008896</name>
</gene>
<evidence type="ECO:0000313" key="1">
    <source>
        <dbReference type="EMBL" id="EER18566.1"/>
    </source>
</evidence>
<reference evidence="1 2" key="1">
    <citation type="submission" date="2008-07" db="EMBL/GenBank/DDBJ databases">
        <authorList>
            <person name="El-Sayed N."/>
            <person name="Caler E."/>
            <person name="Inman J."/>
            <person name="Amedeo P."/>
            <person name="Hass B."/>
            <person name="Wortman J."/>
        </authorList>
    </citation>
    <scope>NUCLEOTIDE SEQUENCE [LARGE SCALE GENOMIC DNA]</scope>
    <source>
        <strain evidence="2">ATCC 50983 / TXsc</strain>
    </source>
</reference>
<dbReference type="GO" id="GO:0003676">
    <property type="term" value="F:nucleic acid binding"/>
    <property type="evidence" value="ECO:0007669"/>
    <property type="project" value="InterPro"/>
</dbReference>
<proteinExistence type="predicted"/>
<dbReference type="AlphaFoldDB" id="C5KAA5"/>
<organism evidence="2">
    <name type="scientific">Perkinsus marinus (strain ATCC 50983 / TXsc)</name>
    <dbReference type="NCBI Taxonomy" id="423536"/>
    <lineage>
        <taxon>Eukaryota</taxon>
        <taxon>Sar</taxon>
        <taxon>Alveolata</taxon>
        <taxon>Perkinsozoa</taxon>
        <taxon>Perkinsea</taxon>
        <taxon>Perkinsida</taxon>
        <taxon>Perkinsidae</taxon>
        <taxon>Perkinsus</taxon>
    </lineage>
</organism>
<dbReference type="InParanoid" id="C5KAA5"/>
<evidence type="ECO:0000313" key="2">
    <source>
        <dbReference type="Proteomes" id="UP000007800"/>
    </source>
</evidence>